<comment type="caution">
    <text evidence="5">The sequence shown here is derived from an EMBL/GenBank/DDBJ whole genome shotgun (WGS) entry which is preliminary data.</text>
</comment>
<dbReference type="EMBL" id="RBAL01000022">
    <property type="protein sequence ID" value="RKN37777.1"/>
    <property type="molecule type" value="Genomic_DNA"/>
</dbReference>
<dbReference type="InterPro" id="IPR013216">
    <property type="entry name" value="Methyltransf_11"/>
</dbReference>
<dbReference type="SUPFAM" id="SSF53335">
    <property type="entry name" value="S-adenosyl-L-methionine-dependent methyltransferases"/>
    <property type="match status" value="1"/>
</dbReference>
<keyword evidence="3" id="KW-0949">S-adenosyl-L-methionine</keyword>
<dbReference type="InterPro" id="IPR029063">
    <property type="entry name" value="SAM-dependent_MTases_sf"/>
</dbReference>
<feature type="domain" description="Methyltransferase type 11" evidence="4">
    <location>
        <begin position="55"/>
        <end position="150"/>
    </location>
</feature>
<dbReference type="GO" id="GO:0008757">
    <property type="term" value="F:S-adenosylmethionine-dependent methyltransferase activity"/>
    <property type="evidence" value="ECO:0007669"/>
    <property type="project" value="InterPro"/>
</dbReference>
<accession>A0A3A9YQY3</accession>
<evidence type="ECO:0000313" key="6">
    <source>
        <dbReference type="Proteomes" id="UP000272474"/>
    </source>
</evidence>
<keyword evidence="2 5" id="KW-0808">Transferase</keyword>
<dbReference type="AlphaFoldDB" id="A0A3A9YQY3"/>
<protein>
    <submittedName>
        <fullName evidence="5">Class I SAM-dependent methyltransferase</fullName>
    </submittedName>
</protein>
<dbReference type="Gene3D" id="3.40.50.150">
    <property type="entry name" value="Vaccinia Virus protein VP39"/>
    <property type="match status" value="1"/>
</dbReference>
<gene>
    <name evidence="5" type="ORF">D7294_26875</name>
</gene>
<dbReference type="PANTHER" id="PTHR43464">
    <property type="entry name" value="METHYLTRANSFERASE"/>
    <property type="match status" value="1"/>
</dbReference>
<dbReference type="GO" id="GO:0032259">
    <property type="term" value="P:methylation"/>
    <property type="evidence" value="ECO:0007669"/>
    <property type="project" value="UniProtKB-KW"/>
</dbReference>
<keyword evidence="1 5" id="KW-0489">Methyltransferase</keyword>
<evidence type="ECO:0000256" key="1">
    <source>
        <dbReference type="ARBA" id="ARBA00022603"/>
    </source>
</evidence>
<proteinExistence type="predicted"/>
<name>A0A3A9YQY3_9ACTN</name>
<evidence type="ECO:0000256" key="2">
    <source>
        <dbReference type="ARBA" id="ARBA00022679"/>
    </source>
</evidence>
<dbReference type="Proteomes" id="UP000272474">
    <property type="component" value="Unassembled WGS sequence"/>
</dbReference>
<keyword evidence="6" id="KW-1185">Reference proteome</keyword>
<dbReference type="Pfam" id="PF08241">
    <property type="entry name" value="Methyltransf_11"/>
    <property type="match status" value="1"/>
</dbReference>
<organism evidence="5 6">
    <name type="scientific">Streptomyces hoynatensis</name>
    <dbReference type="NCBI Taxonomy" id="1141874"/>
    <lineage>
        <taxon>Bacteria</taxon>
        <taxon>Bacillati</taxon>
        <taxon>Actinomycetota</taxon>
        <taxon>Actinomycetes</taxon>
        <taxon>Kitasatosporales</taxon>
        <taxon>Streptomycetaceae</taxon>
        <taxon>Streptomyces</taxon>
    </lineage>
</organism>
<evidence type="ECO:0000313" key="5">
    <source>
        <dbReference type="EMBL" id="RKN37777.1"/>
    </source>
</evidence>
<dbReference type="PANTHER" id="PTHR43464:SF19">
    <property type="entry name" value="UBIQUINONE BIOSYNTHESIS O-METHYLTRANSFERASE, MITOCHONDRIAL"/>
    <property type="match status" value="1"/>
</dbReference>
<dbReference type="OrthoDB" id="21342at2"/>
<dbReference type="RefSeq" id="WP_120684296.1">
    <property type="nucleotide sequence ID" value="NZ_RBAL01000022.1"/>
</dbReference>
<sequence length="238" mass="24639">MEQQTGAWAVVAAYWDAAADAFDEEPDHGLRDGRVRRAWARRLAQWIPVAAADVLDVGCGTGSLSLLLGRAGHRVLGVDLSPRMVEAARAKAARAAVAASFLVGDAAAPPTGSRRFDVVLARHLLWTLPDPAAALSAWVGRLRPGGRLVLVEGRWGAAEGSAAPYGGAVGAALPWGSGVGAAELAGVVASLPGEPRDVRTWSLTQDAEDFALWGGEVSDERFVLTARFASPPGASGAC</sequence>
<reference evidence="5 6" key="1">
    <citation type="journal article" date="2014" name="Int. J. Syst. Evol. Microbiol.">
        <title>Streptomyces hoynatensis sp. nov., isolated from deep marine sediment.</title>
        <authorList>
            <person name="Veyisoglu A."/>
            <person name="Sahin N."/>
        </authorList>
    </citation>
    <scope>NUCLEOTIDE SEQUENCE [LARGE SCALE GENOMIC DNA]</scope>
    <source>
        <strain evidence="5 6">KCTC 29097</strain>
    </source>
</reference>
<evidence type="ECO:0000259" key="4">
    <source>
        <dbReference type="Pfam" id="PF08241"/>
    </source>
</evidence>
<evidence type="ECO:0000256" key="3">
    <source>
        <dbReference type="ARBA" id="ARBA00022691"/>
    </source>
</evidence>
<dbReference type="CDD" id="cd02440">
    <property type="entry name" value="AdoMet_MTases"/>
    <property type="match status" value="1"/>
</dbReference>